<protein>
    <submittedName>
        <fullName evidence="2">Uncharacterized protein</fullName>
    </submittedName>
</protein>
<proteinExistence type="predicted"/>
<dbReference type="Proteomes" id="UP001281614">
    <property type="component" value="Unassembled WGS sequence"/>
</dbReference>
<evidence type="ECO:0000313" key="3">
    <source>
        <dbReference type="Proteomes" id="UP001281614"/>
    </source>
</evidence>
<dbReference type="EMBL" id="VYYT01000334">
    <property type="protein sequence ID" value="KAK2741659.1"/>
    <property type="molecule type" value="Genomic_DNA"/>
</dbReference>
<keyword evidence="3" id="KW-1185">Reference proteome</keyword>
<dbReference type="AlphaFoldDB" id="A0AAD9Y5G5"/>
<evidence type="ECO:0000256" key="1">
    <source>
        <dbReference type="SAM" id="MobiDB-lite"/>
    </source>
</evidence>
<evidence type="ECO:0000313" key="2">
    <source>
        <dbReference type="EMBL" id="KAK2741659.1"/>
    </source>
</evidence>
<organism evidence="2 3">
    <name type="scientific">Colletotrichum kahawae</name>
    <name type="common">Coffee berry disease fungus</name>
    <dbReference type="NCBI Taxonomy" id="34407"/>
    <lineage>
        <taxon>Eukaryota</taxon>
        <taxon>Fungi</taxon>
        <taxon>Dikarya</taxon>
        <taxon>Ascomycota</taxon>
        <taxon>Pezizomycotina</taxon>
        <taxon>Sordariomycetes</taxon>
        <taxon>Hypocreomycetidae</taxon>
        <taxon>Glomerellales</taxon>
        <taxon>Glomerellaceae</taxon>
        <taxon>Colletotrichum</taxon>
        <taxon>Colletotrichum gloeosporioides species complex</taxon>
    </lineage>
</organism>
<accession>A0AAD9Y5G5</accession>
<name>A0AAD9Y5G5_COLKA</name>
<sequence>MIDHTKSAPLPRTVLAIQFISFSQKYPCDTQHVVELAAPQLGWGGLFLPTSSSAKLKHCFFIIPAPPSGFSTVPKSARPHFLLSPELAQKISLPEHLRQPVPSSMSVSLHQKYNNRAPAITLLSGPTMRVRKEKGGLQVGTGTNKSKSSNRESDLSVTPACATNGQDSVWALGGVWRGYQLSPFPRGRTIATTIASPSEKKGKPLTIDI</sequence>
<gene>
    <name evidence="2" type="ORF">CKAH01_07000</name>
</gene>
<comment type="caution">
    <text evidence="2">The sequence shown here is derived from an EMBL/GenBank/DDBJ whole genome shotgun (WGS) entry which is preliminary data.</text>
</comment>
<feature type="region of interest" description="Disordered" evidence="1">
    <location>
        <begin position="135"/>
        <end position="160"/>
    </location>
</feature>
<reference evidence="2" key="1">
    <citation type="submission" date="2023-02" db="EMBL/GenBank/DDBJ databases">
        <title>Colletotrichum kahawae CIFC_Que2 genome sequencing and assembly.</title>
        <authorList>
            <person name="Baroncelli R."/>
        </authorList>
    </citation>
    <scope>NUCLEOTIDE SEQUENCE</scope>
    <source>
        <strain evidence="2">CIFC_Que2</strain>
    </source>
</reference>